<dbReference type="Gene3D" id="3.30.450.180">
    <property type="match status" value="1"/>
</dbReference>
<dbReference type="AlphaFoldDB" id="A0A501WDW6"/>
<evidence type="ECO:0000313" key="3">
    <source>
        <dbReference type="Proteomes" id="UP000319255"/>
    </source>
</evidence>
<dbReference type="Pfam" id="PF13560">
    <property type="entry name" value="HTH_31"/>
    <property type="match status" value="1"/>
</dbReference>
<dbReference type="InterPro" id="IPR001387">
    <property type="entry name" value="Cro/C1-type_HTH"/>
</dbReference>
<dbReference type="InterPro" id="IPR041413">
    <property type="entry name" value="MLTR_LBD"/>
</dbReference>
<organism evidence="2 3">
    <name type="scientific">Amaricoccus solimangrovi</name>
    <dbReference type="NCBI Taxonomy" id="2589815"/>
    <lineage>
        <taxon>Bacteria</taxon>
        <taxon>Pseudomonadati</taxon>
        <taxon>Pseudomonadota</taxon>
        <taxon>Alphaproteobacteria</taxon>
        <taxon>Rhodobacterales</taxon>
        <taxon>Paracoccaceae</taxon>
        <taxon>Amaricoccus</taxon>
    </lineage>
</organism>
<dbReference type="OrthoDB" id="5346389at2"/>
<evidence type="ECO:0000313" key="2">
    <source>
        <dbReference type="EMBL" id="TPE48083.1"/>
    </source>
</evidence>
<proteinExistence type="predicted"/>
<accession>A0A501WDW6</accession>
<keyword evidence="3" id="KW-1185">Reference proteome</keyword>
<evidence type="ECO:0000259" key="1">
    <source>
        <dbReference type="SMART" id="SM00530"/>
    </source>
</evidence>
<protein>
    <submittedName>
        <fullName evidence="2">Helix-turn-helix transcriptional regulator</fullName>
    </submittedName>
</protein>
<dbReference type="InterPro" id="IPR010982">
    <property type="entry name" value="Lambda_DNA-bd_dom_sf"/>
</dbReference>
<name>A0A501WDW6_9RHOB</name>
<dbReference type="SMART" id="SM00530">
    <property type="entry name" value="HTH_XRE"/>
    <property type="match status" value="1"/>
</dbReference>
<gene>
    <name evidence="2" type="ORF">FJM51_18875</name>
</gene>
<comment type="caution">
    <text evidence="2">The sequence shown here is derived from an EMBL/GenBank/DDBJ whole genome shotgun (WGS) entry which is preliminary data.</text>
</comment>
<dbReference type="RefSeq" id="WP_140455689.1">
    <property type="nucleotide sequence ID" value="NZ_VFRP01000025.1"/>
</dbReference>
<dbReference type="PANTHER" id="PTHR35010">
    <property type="entry name" value="BLL4672 PROTEIN-RELATED"/>
    <property type="match status" value="1"/>
</dbReference>
<dbReference type="EMBL" id="VFRP01000025">
    <property type="protein sequence ID" value="TPE48083.1"/>
    <property type="molecule type" value="Genomic_DNA"/>
</dbReference>
<sequence>MQGEEQRRLLGRFIRSHRERLRPDAPTGRRRTPGLRREELAARAGLSVTWCAWIEQGRDIGASPAALARLAAALALTPAERAYLFELAGRRDPEAPAPGTLPEAPGSVRALVAAVAHPAYGLDRFWTARCWNPAAADLFAGWLGPGRERNLLRYTFTDPSARDLLPDWEDRARRLLAEFRADYGRALHDPDMAPLVDRLRAESDLFARAWDEQGVAAREGGPRGFRHPVRGLLAYEQYTFSPLERPDYKLVTLWPVVAAA</sequence>
<feature type="domain" description="HTH cro/C1-type" evidence="1">
    <location>
        <begin position="13"/>
        <end position="81"/>
    </location>
</feature>
<dbReference type="Proteomes" id="UP000319255">
    <property type="component" value="Unassembled WGS sequence"/>
</dbReference>
<dbReference type="SUPFAM" id="SSF47413">
    <property type="entry name" value="lambda repressor-like DNA-binding domains"/>
    <property type="match status" value="1"/>
</dbReference>
<reference evidence="2 3" key="1">
    <citation type="submission" date="2019-06" db="EMBL/GenBank/DDBJ databases">
        <title>A novel bacterium of genus Amaricoccus, isolated from marine sediment.</title>
        <authorList>
            <person name="Huang H."/>
            <person name="Mo K."/>
            <person name="Hu Y."/>
        </authorList>
    </citation>
    <scope>NUCLEOTIDE SEQUENCE [LARGE SCALE GENOMIC DNA]</scope>
    <source>
        <strain evidence="2 3">HB172011</strain>
    </source>
</reference>
<dbReference type="GO" id="GO:0003677">
    <property type="term" value="F:DNA binding"/>
    <property type="evidence" value="ECO:0007669"/>
    <property type="project" value="InterPro"/>
</dbReference>
<dbReference type="Gene3D" id="1.10.260.40">
    <property type="entry name" value="lambda repressor-like DNA-binding domains"/>
    <property type="match status" value="1"/>
</dbReference>
<dbReference type="PANTHER" id="PTHR35010:SF2">
    <property type="entry name" value="BLL4672 PROTEIN"/>
    <property type="match status" value="1"/>
</dbReference>
<dbReference type="Pfam" id="PF17765">
    <property type="entry name" value="MLTR_LBD"/>
    <property type="match status" value="1"/>
</dbReference>